<gene>
    <name evidence="1" type="ORF">QQF64_019438</name>
</gene>
<dbReference type="Proteomes" id="UP001558613">
    <property type="component" value="Unassembled WGS sequence"/>
</dbReference>
<protein>
    <submittedName>
        <fullName evidence="1">Uncharacterized protein</fullName>
    </submittedName>
</protein>
<accession>A0ABR3LFF6</accession>
<name>A0ABR3LFF6_9TELE</name>
<organism evidence="1 2">
    <name type="scientific">Cirrhinus molitorella</name>
    <name type="common">mud carp</name>
    <dbReference type="NCBI Taxonomy" id="172907"/>
    <lineage>
        <taxon>Eukaryota</taxon>
        <taxon>Metazoa</taxon>
        <taxon>Chordata</taxon>
        <taxon>Craniata</taxon>
        <taxon>Vertebrata</taxon>
        <taxon>Euteleostomi</taxon>
        <taxon>Actinopterygii</taxon>
        <taxon>Neopterygii</taxon>
        <taxon>Teleostei</taxon>
        <taxon>Ostariophysi</taxon>
        <taxon>Cypriniformes</taxon>
        <taxon>Cyprinidae</taxon>
        <taxon>Labeoninae</taxon>
        <taxon>Labeonini</taxon>
        <taxon>Cirrhinus</taxon>
    </lineage>
</organism>
<evidence type="ECO:0000313" key="1">
    <source>
        <dbReference type="EMBL" id="KAL1251642.1"/>
    </source>
</evidence>
<comment type="caution">
    <text evidence="1">The sequence shown here is derived from an EMBL/GenBank/DDBJ whole genome shotgun (WGS) entry which is preliminary data.</text>
</comment>
<dbReference type="EMBL" id="JAYMGO010000022">
    <property type="protein sequence ID" value="KAL1251642.1"/>
    <property type="molecule type" value="Genomic_DNA"/>
</dbReference>
<keyword evidence="2" id="KW-1185">Reference proteome</keyword>
<sequence>MECKDSPGHSTLDKPHQRTTPITAEVSCYNFIIAALSETRLLNEGSLTEEGMGYTFFWKGFPPGGQHLYGVGFAIKNIILPSLTETPVIINERLMTLRIPLAKYFMPHFLVPMH</sequence>
<evidence type="ECO:0000313" key="2">
    <source>
        <dbReference type="Proteomes" id="UP001558613"/>
    </source>
</evidence>
<proteinExistence type="predicted"/>
<reference evidence="1 2" key="1">
    <citation type="submission" date="2023-09" db="EMBL/GenBank/DDBJ databases">
        <authorList>
            <person name="Wang M."/>
        </authorList>
    </citation>
    <scope>NUCLEOTIDE SEQUENCE [LARGE SCALE GENOMIC DNA]</scope>
    <source>
        <strain evidence="1">GT-2023</strain>
        <tissue evidence="1">Liver</tissue>
    </source>
</reference>